<evidence type="ECO:0000313" key="1">
    <source>
        <dbReference type="EMBL" id="KAJ3522707.1"/>
    </source>
</evidence>
<organism evidence="1 2">
    <name type="scientific">Fusarium decemcellulare</name>
    <dbReference type="NCBI Taxonomy" id="57161"/>
    <lineage>
        <taxon>Eukaryota</taxon>
        <taxon>Fungi</taxon>
        <taxon>Dikarya</taxon>
        <taxon>Ascomycota</taxon>
        <taxon>Pezizomycotina</taxon>
        <taxon>Sordariomycetes</taxon>
        <taxon>Hypocreomycetidae</taxon>
        <taxon>Hypocreales</taxon>
        <taxon>Nectriaceae</taxon>
        <taxon>Fusarium</taxon>
        <taxon>Fusarium decemcellulare species complex</taxon>
    </lineage>
</organism>
<dbReference type="Proteomes" id="UP001148629">
    <property type="component" value="Unassembled WGS sequence"/>
</dbReference>
<proteinExistence type="predicted"/>
<sequence length="287" mass="31543">MESDKYKIVGGENNFWLYSKANGFDLTHPATPSSHPIYPRIPLCTTKEHITIDPKKAAMVVIDLQNYFLSPLLGRPKEGVGMDLVDRLMKHAIPACRKAGMPIIWLEWGLMQDDIDGMPPAIVKGFAADTNFDGPRKIGQLGSDVGPLTRPDGTVIEGGRSLMRGEWNTATYSPLAEVAKPDDIWVSKNRLSGFWGGTGIEEILQERGIRTLLFSGASTDQCVGASLQDAFTKGWDCLMLKDGCVTTSPEYAQRCIEYNCEEGWGFVLTCKQLVEGVGSMQHVADAR</sequence>
<keyword evidence="2" id="KW-1185">Reference proteome</keyword>
<name>A0ACC1RMF4_9HYPO</name>
<reference evidence="1" key="1">
    <citation type="submission" date="2022-08" db="EMBL/GenBank/DDBJ databases">
        <title>Genome Sequence of Fusarium decemcellulare.</title>
        <authorList>
            <person name="Buettner E."/>
        </authorList>
    </citation>
    <scope>NUCLEOTIDE SEQUENCE</scope>
    <source>
        <strain evidence="1">Babe19</strain>
    </source>
</reference>
<gene>
    <name evidence="1" type="ORF">NM208_g12744</name>
</gene>
<dbReference type="EMBL" id="JANRMS010002391">
    <property type="protein sequence ID" value="KAJ3522707.1"/>
    <property type="molecule type" value="Genomic_DNA"/>
</dbReference>
<comment type="caution">
    <text evidence="1">The sequence shown here is derived from an EMBL/GenBank/DDBJ whole genome shotgun (WGS) entry which is preliminary data.</text>
</comment>
<protein>
    <submittedName>
        <fullName evidence="1">Uncharacterized protein</fullName>
    </submittedName>
</protein>
<evidence type="ECO:0000313" key="2">
    <source>
        <dbReference type="Proteomes" id="UP001148629"/>
    </source>
</evidence>
<accession>A0ACC1RMF4</accession>